<feature type="compositionally biased region" description="Polar residues" evidence="2">
    <location>
        <begin position="439"/>
        <end position="453"/>
    </location>
</feature>
<feature type="region of interest" description="Disordered" evidence="2">
    <location>
        <begin position="2471"/>
        <end position="2490"/>
    </location>
</feature>
<feature type="region of interest" description="Disordered" evidence="2">
    <location>
        <begin position="426"/>
        <end position="460"/>
    </location>
</feature>
<feature type="region of interest" description="Disordered" evidence="2">
    <location>
        <begin position="712"/>
        <end position="732"/>
    </location>
</feature>
<evidence type="ECO:0000313" key="4">
    <source>
        <dbReference type="Proteomes" id="UP000006671"/>
    </source>
</evidence>
<feature type="compositionally biased region" description="Polar residues" evidence="2">
    <location>
        <begin position="2246"/>
        <end position="2261"/>
    </location>
</feature>
<dbReference type="VEuPathDB" id="AmoebaDB:NAEGRDRAFT_77711"/>
<sequence length="2490" mass="281543">MLTTIEHQYEAQISKLNSSMSSGVVGSIKKSHSGLPIQNIRWLSTMNLLNKPSVLVSNNVISSNAVGGITNVNLQSSSLSSGVSSAHSNLLSAQLISDPLFLYSNVNSNQSNSPSSIYSKQDVILEQLYTSNTSPTTSRSDKQEKSKTFTKQFSFDMHIAEMGGKSASTSNSIFSNQNVKNILVDPQLEELLNRYRSQITCINTSDNGKFVVFAIKTNETSSNNSNSTPVVSKPNILIIIYSRSQQIQNMVNNLNKTNQNSQPSMSQKIKTYFNGSSNLDSSDSKKTKKGNLGHLLGQIKVVQPPRGMQEMDGLSWRKKLKSVETLNRNINERNISKGNMGDSNDFIKGSSHTNQPSNTINISQLPPVSVKQIFISNDGYNVVCVTENNDIWLYDCFPSSRSNIANLFKYENSMFRINNSGNLNNSTNMSSRSRSASSPQFGNVASSFGSTNTDSKRMSDSRNTINATLLPSSNIDSMLEEETFHRYLMKTNNQGLFAIDDFGLHYQPRNSVVGNELLPTPREPIVTVSGMNIHSSSSSSIGNYLQYSIEEWTILPSHLDGVDNVNYRSKEGTDQKQVLLPNEDIHFDIKFCHSPIHGRFCQISSAIVSKMFVKYEIYKKMQSMFQANIESPEKKKVNASLGVINSNNASIMKHEGFSPLENLPSSSSLLKEQGLVIKDKNKNSDDEDIGPNIKARRSPSVFRHMASANISTSADISDSDSDSSDTPTLSRQNSLVSLANSVKIPKLKLNFGSSEKKTNDRVSVKREMAFETVRNDNQLSKKSSNKNIGRMSMILSRSGLASAFDTSSSGISTPRLTSRVGTFSGASADQVIPTLFDDFNNLPTSFQSKDLETPNILSRCLLISNCTVFLSKRKFIKSANSFNTNPIPTPRFPIIDHCPFHLSIDRTYTVLDKVLDEEDVSMTKVFHGAAKQKSIPECIVKWDNETSMLCVVANSFDHSSLFESKVFFYSPIRRKSVCVVYGTKSLECLPMSRTSRNPTELVSFSVQDMCWSNNSLFIILVDARGNMSMISRLNEFMLMKDKQLLQQSAISNFVPFYKNHSESRDLETTKFSVKSHPYQGQFIVSDGFKVKLFNFVSERDEIDLTTILSSYHGSCYGIEQYIFHATYDKKSRVDTALDIWRLCVSHPQLSRFQKQNHNYLEFVIKKMSEYILNHGDSFSKKITSFFEILQDSLDWSINGVQNPSFLLPYLIKLTEMVFRKFLKKEKKQNLQRLANFLEETEAKCNELVHYCQSCFVWDTNTLGDSEADSIRQSPIILFDCWVELGQSIQTALNRMKNKPNTSDIKATVLKIISSEKKAKSEAGMIESSSSDESDQEIRKKPANNIIYDSDESDTSTEYLGDDIEDFSDTAKVISSDEENEDLENTLKKLLELVIKKLKNRTAYLSNKTSVNGTFLERYSTTLNPKSKSIFRFTNQDVKYLLTGNNQYMLGNYKKAIKYYMKIHESNEAQSPTTSATIPSTALSYYTKSTVLFLANLFMYDITEIFRVLNDQMHTGIVDLVRSSGVLLEHHKNNISKGLGSGVLRSTANMNVINAVITLLTALYEKKNVYILSPVFYQIIVDKNTGNDNKNISIDLVIVKDITSKQTTNSIAYYYIPLDMSTFKTNFENEMKKRSVNGKSIVNQLLLETGRIHEAIRFCLRFDYKKAYTIFLVTNGMLGSKETTDTSNNSGNNSAKPVPTKKSSTPGQKKNQYDIQQIVHIYKELLYEYLDKEDSKEVNTILSTTDFFIPKQSDELRVGAIETYLRKLQLMLKETCSLLFLSKEDFTSVVTTNDNDTRRRNRSSVLSKEKKLTRKLEDLLDREFMKSESYFLSNLCQFITSQKPSKPTRKQREYYLSLLDAIRSGNLLPHITFREYRLKYLRRINEDVVAYDESDGIPFSTPVTTNIRGDNISNLPLITVIEKECEKSVRFLLMDQLIIFSNIPNLSFIELLKYYQNDFCKMNGFSKGLSSQEKQNQLSLYIKPFRFLCRFLWYCHITEEMTSITSNNRTNPFKLLYNHSKKLETESDISDLTDTLVYTCELFAFLLDFREFFTRSFLESTVLTILTVAINISHNTKDEDDMKSPRRETDTSQLPHTEIQNDTTKKGKRNMIAETVCRILAKHMHDSQQVVPHLGKRYVQLSKALDENILESKINEFEAFRQYKSENTQVTDQDNGSSILWTCEIEESYWTFLQVFFNDVLSNAGSNAKDLMTNITAAISQGENSTSSLIVDSLNTLKHSLAKIKNTKTTSGTSIKPSTTDADSNRSQEQRDITRQLSAKELINDFNNMVSQNNNGDLSGRKIIPNRRTKSVISTNTTIKYEDKVEETDDTYNLQTTEKRNDYENSNEKYPTTKKKTQTLDDPALGLIIDSISNPQQQVPPLNINKEDEKKKPFSIKNFFKSKESPRSSSTISSSNGNKLKDLTSPRANTISSTPPTHKKRANKTVMDDGNIIGETICGDSPASHEIAIEHDIDSPESDGEQTKSYTTIHI</sequence>
<dbReference type="OrthoDB" id="10400767at2759"/>
<feature type="compositionally biased region" description="Polar residues" evidence="2">
    <location>
        <begin position="1700"/>
        <end position="1709"/>
    </location>
</feature>
<feature type="region of interest" description="Disordered" evidence="2">
    <location>
        <begin position="2076"/>
        <end position="2104"/>
    </location>
</feature>
<feature type="region of interest" description="Disordered" evidence="2">
    <location>
        <begin position="2327"/>
        <end position="2358"/>
    </location>
</feature>
<reference evidence="3 4" key="1">
    <citation type="journal article" date="2010" name="Cell">
        <title>The genome of Naegleria gruberi illuminates early eukaryotic versatility.</title>
        <authorList>
            <person name="Fritz-Laylin L.K."/>
            <person name="Prochnik S.E."/>
            <person name="Ginger M.L."/>
            <person name="Dacks J.B."/>
            <person name="Carpenter M.L."/>
            <person name="Field M.C."/>
            <person name="Kuo A."/>
            <person name="Paredez A."/>
            <person name="Chapman J."/>
            <person name="Pham J."/>
            <person name="Shu S."/>
            <person name="Neupane R."/>
            <person name="Cipriano M."/>
            <person name="Mancuso J."/>
            <person name="Tu H."/>
            <person name="Salamov A."/>
            <person name="Lindquist E."/>
            <person name="Shapiro H."/>
            <person name="Lucas S."/>
            <person name="Grigoriev I.V."/>
            <person name="Cande W.Z."/>
            <person name="Fulton C."/>
            <person name="Rokhsar D.S."/>
            <person name="Dawson S.C."/>
        </authorList>
    </citation>
    <scope>NUCLEOTIDE SEQUENCE [LARGE SCALE GENOMIC DNA]</scope>
    <source>
        <strain evidence="3 4">NEG-M</strain>
    </source>
</reference>
<feature type="region of interest" description="Disordered" evidence="2">
    <location>
        <begin position="2398"/>
        <end position="2445"/>
    </location>
</feature>
<accession>D2UXT7</accession>
<gene>
    <name evidence="3" type="ORF">NAEGRDRAFT_77711</name>
</gene>
<dbReference type="InParanoid" id="D2UXT7"/>
<feature type="compositionally biased region" description="Low complexity" evidence="2">
    <location>
        <begin position="426"/>
        <end position="438"/>
    </location>
</feature>
<proteinExistence type="predicted"/>
<keyword evidence="1" id="KW-0175">Coiled coil</keyword>
<feature type="compositionally biased region" description="Basic and acidic residues" evidence="2">
    <location>
        <begin position="2336"/>
        <end position="2346"/>
    </location>
</feature>
<dbReference type="KEGG" id="ngr:NAEGRDRAFT_77711"/>
<name>D2UXT7_NAEGR</name>
<protein>
    <submittedName>
        <fullName evidence="3">Predicted protein</fullName>
    </submittedName>
</protein>
<feature type="region of interest" description="Disordered" evidence="2">
    <location>
        <begin position="1320"/>
        <end position="1343"/>
    </location>
</feature>
<organism evidence="4">
    <name type="scientific">Naegleria gruberi</name>
    <name type="common">Amoeba</name>
    <dbReference type="NCBI Taxonomy" id="5762"/>
    <lineage>
        <taxon>Eukaryota</taxon>
        <taxon>Discoba</taxon>
        <taxon>Heterolobosea</taxon>
        <taxon>Tetramitia</taxon>
        <taxon>Eutetramitia</taxon>
        <taxon>Vahlkampfiidae</taxon>
        <taxon>Naegleria</taxon>
    </lineage>
</organism>
<feature type="coiled-coil region" evidence="1">
    <location>
        <begin position="1372"/>
        <end position="1399"/>
    </location>
</feature>
<dbReference type="GeneID" id="8863804"/>
<evidence type="ECO:0000313" key="3">
    <source>
        <dbReference type="EMBL" id="EFC50344.1"/>
    </source>
</evidence>
<feature type="compositionally biased region" description="Polar residues" evidence="2">
    <location>
        <begin position="2090"/>
        <end position="2101"/>
    </location>
</feature>
<dbReference type="RefSeq" id="XP_002683088.1">
    <property type="nucleotide sequence ID" value="XM_002683042.1"/>
</dbReference>
<feature type="region of interest" description="Disordered" evidence="2">
    <location>
        <begin position="2246"/>
        <end position="2271"/>
    </location>
</feature>
<evidence type="ECO:0000256" key="2">
    <source>
        <dbReference type="SAM" id="MobiDB-lite"/>
    </source>
</evidence>
<dbReference type="EMBL" id="GG738845">
    <property type="protein sequence ID" value="EFC50344.1"/>
    <property type="molecule type" value="Genomic_DNA"/>
</dbReference>
<feature type="region of interest" description="Disordered" evidence="2">
    <location>
        <begin position="1681"/>
        <end position="1709"/>
    </location>
</feature>
<feature type="compositionally biased region" description="Basic and acidic residues" evidence="2">
    <location>
        <begin position="2076"/>
        <end position="2089"/>
    </location>
</feature>
<evidence type="ECO:0000256" key="1">
    <source>
        <dbReference type="SAM" id="Coils"/>
    </source>
</evidence>
<dbReference type="Proteomes" id="UP000006671">
    <property type="component" value="Unassembled WGS sequence"/>
</dbReference>
<feature type="compositionally biased region" description="Low complexity" evidence="2">
    <location>
        <begin position="1684"/>
        <end position="1693"/>
    </location>
</feature>
<feature type="compositionally biased region" description="Basic and acidic residues" evidence="2">
    <location>
        <begin position="2262"/>
        <end position="2271"/>
    </location>
</feature>
<keyword evidence="4" id="KW-1185">Reference proteome</keyword>
<feature type="compositionally biased region" description="Polar residues" evidence="2">
    <location>
        <begin position="2425"/>
        <end position="2435"/>
    </location>
</feature>